<dbReference type="GO" id="GO:0005874">
    <property type="term" value="C:microtubule"/>
    <property type="evidence" value="ECO:0007669"/>
    <property type="project" value="TreeGrafter"/>
</dbReference>
<dbReference type="SUPFAM" id="SSF52540">
    <property type="entry name" value="P-loop containing nucleoside triphosphate hydrolases"/>
    <property type="match status" value="1"/>
</dbReference>
<dbReference type="AlphaFoldDB" id="A0A9W7HXX1"/>
<evidence type="ECO:0000313" key="7">
    <source>
        <dbReference type="Proteomes" id="UP001165190"/>
    </source>
</evidence>
<dbReference type="InterPro" id="IPR001401">
    <property type="entry name" value="Dynamin_GTPase"/>
</dbReference>
<dbReference type="InterPro" id="IPR020850">
    <property type="entry name" value="GED_dom"/>
</dbReference>
<name>A0A9W7HXX1_HIBTR</name>
<dbReference type="Pfam" id="PF02212">
    <property type="entry name" value="GED"/>
    <property type="match status" value="1"/>
</dbReference>
<dbReference type="InterPro" id="IPR027417">
    <property type="entry name" value="P-loop_NTPase"/>
</dbReference>
<keyword evidence="7" id="KW-1185">Reference proteome</keyword>
<sequence>MSSQSHDEADSGSIGVVNDYEDSLPATPALELPIVAAAQPQHQAPIISSYNHKIRPLLDVIDRLRLLMVMKEGIQLPTIVVVGDQSSGKSSVLESLAGVNLPRSQGICTRVPLIIRLQNHASPRPEVYLEYNDKIVPVEESHLATAINLATDEVAGHGKSISNTPVTLVVKKDGVPDLTMVDLPGITRVPVHGQPENIYEQIRDIIMHYITPKESIILNVLSATVDFPTCESIRMSQQVDKTGERTLAVVTKADRAPEGLLDKVTADDVNIGLGYVCVRNRVGDESQEEARKEEAKLFETNTHLSSIDKSMVGVPVLAQKLVQIQANIIAKCLPEIVKNISAKLDANVLELEKMPKALSSIAEATQALMRVIGAAKESLKKLLWRGEFDEYPDDNTKHGTARFVDMLNKFSDDLHNCEESNLSKDFLTEEIKVLEDSKRIELPNFLPHKAFLCVLQQKLERISHMPIKFAENAWDYIDDVVMSVFTRHSEMYYILKVSTRRAAHKLVQKMREQSINRVKEIVEMEKLTGYTCNPDYMTEWTKLMIQQDYFTSQVNTGPNMWQPPPRLVLQGIGETEIEHLRQHKNVLLLQQAFDLKMRMCAYWKIFKVRLVDSMALHLQYSVHNLVNNDMEEIVKELMGADGHGIERMTKESPVMAAKREKLKRSIELLKECKDSVANIMDRIAGYDY</sequence>
<dbReference type="PROSITE" id="PS51718">
    <property type="entry name" value="G_DYNAMIN_2"/>
    <property type="match status" value="1"/>
</dbReference>
<evidence type="ECO:0000256" key="1">
    <source>
        <dbReference type="ARBA" id="ARBA00022741"/>
    </source>
</evidence>
<protein>
    <submittedName>
        <fullName evidence="6">Dynamin related protein 4C</fullName>
    </submittedName>
</protein>
<organism evidence="6 7">
    <name type="scientific">Hibiscus trionum</name>
    <name type="common">Flower of an hour</name>
    <dbReference type="NCBI Taxonomy" id="183268"/>
    <lineage>
        <taxon>Eukaryota</taxon>
        <taxon>Viridiplantae</taxon>
        <taxon>Streptophyta</taxon>
        <taxon>Embryophyta</taxon>
        <taxon>Tracheophyta</taxon>
        <taxon>Spermatophyta</taxon>
        <taxon>Magnoliopsida</taxon>
        <taxon>eudicotyledons</taxon>
        <taxon>Gunneridae</taxon>
        <taxon>Pentapetalae</taxon>
        <taxon>rosids</taxon>
        <taxon>malvids</taxon>
        <taxon>Malvales</taxon>
        <taxon>Malvaceae</taxon>
        <taxon>Malvoideae</taxon>
        <taxon>Hibiscus</taxon>
    </lineage>
</organism>
<comment type="caution">
    <text evidence="6">The sequence shown here is derived from an EMBL/GenBank/DDBJ whole genome shotgun (WGS) entry which is preliminary data.</text>
</comment>
<gene>
    <name evidence="6" type="ORF">HRI_002166500</name>
</gene>
<dbReference type="GO" id="GO:0016020">
    <property type="term" value="C:membrane"/>
    <property type="evidence" value="ECO:0007669"/>
    <property type="project" value="TreeGrafter"/>
</dbReference>
<feature type="domain" description="Dynamin-type G" evidence="5">
    <location>
        <begin position="73"/>
        <end position="334"/>
    </location>
</feature>
<dbReference type="PANTHER" id="PTHR11566">
    <property type="entry name" value="DYNAMIN"/>
    <property type="match status" value="1"/>
</dbReference>
<dbReference type="GO" id="GO:0005737">
    <property type="term" value="C:cytoplasm"/>
    <property type="evidence" value="ECO:0007669"/>
    <property type="project" value="UniProtKB-ARBA"/>
</dbReference>
<evidence type="ECO:0000259" key="5">
    <source>
        <dbReference type="PROSITE" id="PS51718"/>
    </source>
</evidence>
<dbReference type="InterPro" id="IPR000375">
    <property type="entry name" value="Dynamin_stalk"/>
</dbReference>
<dbReference type="SMART" id="SM00053">
    <property type="entry name" value="DYNc"/>
    <property type="match status" value="1"/>
</dbReference>
<dbReference type="InterPro" id="IPR003130">
    <property type="entry name" value="GED"/>
</dbReference>
<accession>A0A9W7HXX1</accession>
<dbReference type="InterPro" id="IPR022812">
    <property type="entry name" value="Dynamin"/>
</dbReference>
<dbReference type="Gene3D" id="3.40.50.300">
    <property type="entry name" value="P-loop containing nucleotide triphosphate hydrolases"/>
    <property type="match status" value="1"/>
</dbReference>
<dbReference type="EMBL" id="BSYR01000020">
    <property type="protein sequence ID" value="GMI84972.1"/>
    <property type="molecule type" value="Genomic_DNA"/>
</dbReference>
<evidence type="ECO:0000256" key="2">
    <source>
        <dbReference type="ARBA" id="ARBA00023134"/>
    </source>
</evidence>
<keyword evidence="3" id="KW-0505">Motor protein</keyword>
<dbReference type="InterPro" id="IPR030381">
    <property type="entry name" value="G_DYNAMIN_dom"/>
</dbReference>
<dbReference type="SMART" id="SM00302">
    <property type="entry name" value="GED"/>
    <property type="match status" value="1"/>
</dbReference>
<evidence type="ECO:0000313" key="6">
    <source>
        <dbReference type="EMBL" id="GMI84972.1"/>
    </source>
</evidence>
<dbReference type="GO" id="GO:0003924">
    <property type="term" value="F:GTPase activity"/>
    <property type="evidence" value="ECO:0007669"/>
    <property type="project" value="InterPro"/>
</dbReference>
<feature type="domain" description="GED" evidence="4">
    <location>
        <begin position="592"/>
        <end position="684"/>
    </location>
</feature>
<dbReference type="GO" id="GO:0005525">
    <property type="term" value="F:GTP binding"/>
    <property type="evidence" value="ECO:0007669"/>
    <property type="project" value="UniProtKB-KW"/>
</dbReference>
<keyword evidence="2" id="KW-0342">GTP-binding</keyword>
<dbReference type="PRINTS" id="PR00195">
    <property type="entry name" value="DYNAMIN"/>
</dbReference>
<dbReference type="CDD" id="cd08771">
    <property type="entry name" value="DLP_1"/>
    <property type="match status" value="1"/>
</dbReference>
<dbReference type="InterPro" id="IPR045063">
    <property type="entry name" value="Dynamin_N"/>
</dbReference>
<reference evidence="6" key="1">
    <citation type="submission" date="2023-05" db="EMBL/GenBank/DDBJ databases">
        <title>Genome and transcriptome analyses reveal genes involved in the formation of fine ridges on petal epidermal cells in Hibiscus trionum.</title>
        <authorList>
            <person name="Koshimizu S."/>
            <person name="Masuda S."/>
            <person name="Ishii T."/>
            <person name="Shirasu K."/>
            <person name="Hoshino A."/>
            <person name="Arita M."/>
        </authorList>
    </citation>
    <scope>NUCLEOTIDE SEQUENCE</scope>
    <source>
        <strain evidence="6">Hamamatsu line</strain>
    </source>
</reference>
<evidence type="ECO:0000256" key="3">
    <source>
        <dbReference type="ARBA" id="ARBA00023175"/>
    </source>
</evidence>
<dbReference type="OrthoDB" id="968279at2759"/>
<dbReference type="FunFam" id="3.40.50.300:FF:001237">
    <property type="entry name" value="Dynamin-related protein 4C"/>
    <property type="match status" value="1"/>
</dbReference>
<dbReference type="GO" id="GO:0008017">
    <property type="term" value="F:microtubule binding"/>
    <property type="evidence" value="ECO:0007669"/>
    <property type="project" value="TreeGrafter"/>
</dbReference>
<dbReference type="Pfam" id="PF00350">
    <property type="entry name" value="Dynamin_N"/>
    <property type="match status" value="1"/>
</dbReference>
<dbReference type="PANTHER" id="PTHR11566:SF173">
    <property type="entry name" value="DYNAMIN-RELATED PROTEIN 4C"/>
    <property type="match status" value="1"/>
</dbReference>
<dbReference type="Pfam" id="PF01031">
    <property type="entry name" value="Dynamin_M"/>
    <property type="match status" value="1"/>
</dbReference>
<evidence type="ECO:0000259" key="4">
    <source>
        <dbReference type="PROSITE" id="PS51388"/>
    </source>
</evidence>
<dbReference type="Proteomes" id="UP001165190">
    <property type="component" value="Unassembled WGS sequence"/>
</dbReference>
<dbReference type="PROSITE" id="PS51388">
    <property type="entry name" value="GED"/>
    <property type="match status" value="1"/>
</dbReference>
<keyword evidence="1" id="KW-0547">Nucleotide-binding</keyword>
<dbReference type="Gene3D" id="1.20.120.1240">
    <property type="entry name" value="Dynamin, middle domain"/>
    <property type="match status" value="1"/>
</dbReference>
<proteinExistence type="predicted"/>